<dbReference type="Proteomes" id="UP000199103">
    <property type="component" value="Chromosome I"/>
</dbReference>
<evidence type="ECO:0000256" key="1">
    <source>
        <dbReference type="ARBA" id="ARBA00022475"/>
    </source>
</evidence>
<comment type="caution">
    <text evidence="10">Lacks conserved residue(s) required for the propagation of feature annotation.</text>
</comment>
<dbReference type="Gene3D" id="3.40.50.2000">
    <property type="entry name" value="Glycogen Phosphorylase B"/>
    <property type="match status" value="2"/>
</dbReference>
<evidence type="ECO:0000259" key="11">
    <source>
        <dbReference type="Pfam" id="PF03033"/>
    </source>
</evidence>
<feature type="binding site" evidence="10">
    <location>
        <position position="180"/>
    </location>
    <ligand>
        <name>UDP-N-acetyl-alpha-D-glucosamine</name>
        <dbReference type="ChEBI" id="CHEBI:57705"/>
    </ligand>
</feature>
<evidence type="ECO:0000256" key="8">
    <source>
        <dbReference type="ARBA" id="ARBA00023306"/>
    </source>
</evidence>
<comment type="pathway">
    <text evidence="10">Cell wall biogenesis; peptidoglycan biosynthesis.</text>
</comment>
<keyword evidence="1 10" id="KW-1003">Cell membrane</keyword>
<evidence type="ECO:0000259" key="12">
    <source>
        <dbReference type="Pfam" id="PF04101"/>
    </source>
</evidence>
<evidence type="ECO:0000256" key="6">
    <source>
        <dbReference type="ARBA" id="ARBA00022984"/>
    </source>
</evidence>
<keyword evidence="6 10" id="KW-0573">Peptidoglycan synthesis</keyword>
<keyword evidence="8 10" id="KW-0131">Cell cycle</keyword>
<organism evidence="13 14">
    <name type="scientific">Microlunatus soli</name>
    <dbReference type="NCBI Taxonomy" id="630515"/>
    <lineage>
        <taxon>Bacteria</taxon>
        <taxon>Bacillati</taxon>
        <taxon>Actinomycetota</taxon>
        <taxon>Actinomycetes</taxon>
        <taxon>Propionibacteriales</taxon>
        <taxon>Propionibacteriaceae</taxon>
        <taxon>Microlunatus</taxon>
    </lineage>
</organism>
<comment type="similarity">
    <text evidence="10">Belongs to the glycosyltransferase 28 family. MurG subfamily.</text>
</comment>
<keyword evidence="3 10" id="KW-0328">Glycosyltransferase</keyword>
<feature type="domain" description="Glycosyl transferase family 28 C-terminal" evidence="12">
    <location>
        <begin position="213"/>
        <end position="375"/>
    </location>
</feature>
<dbReference type="CDD" id="cd03785">
    <property type="entry name" value="GT28_MurG"/>
    <property type="match status" value="1"/>
</dbReference>
<dbReference type="GO" id="GO:0051301">
    <property type="term" value="P:cell division"/>
    <property type="evidence" value="ECO:0007669"/>
    <property type="project" value="UniProtKB-KW"/>
</dbReference>
<dbReference type="EMBL" id="LT629772">
    <property type="protein sequence ID" value="SDS09839.1"/>
    <property type="molecule type" value="Genomic_DNA"/>
</dbReference>
<dbReference type="GO" id="GO:0009252">
    <property type="term" value="P:peptidoglycan biosynthetic process"/>
    <property type="evidence" value="ECO:0007669"/>
    <property type="project" value="UniProtKB-UniRule"/>
</dbReference>
<keyword evidence="5 10" id="KW-0133">Cell shape</keyword>
<keyword evidence="7 10" id="KW-0472">Membrane</keyword>
<dbReference type="PANTHER" id="PTHR21015">
    <property type="entry name" value="UDP-N-ACETYLGLUCOSAMINE--N-ACETYLMURAMYL-(PENTAPEPTIDE) PYROPHOSPHORYL-UNDECAPRENOL N-ACETYLGLUCOSAMINE TRANSFERASE 1"/>
    <property type="match status" value="1"/>
</dbReference>
<dbReference type="Pfam" id="PF03033">
    <property type="entry name" value="Glyco_transf_28"/>
    <property type="match status" value="1"/>
</dbReference>
<comment type="subcellular location">
    <subcellularLocation>
        <location evidence="10">Cell membrane</location>
        <topology evidence="10">Peripheral membrane protein</topology>
        <orientation evidence="10">Cytoplasmic side</orientation>
    </subcellularLocation>
</comment>
<dbReference type="OrthoDB" id="9808936at2"/>
<dbReference type="GO" id="GO:0051991">
    <property type="term" value="F:UDP-N-acetyl-D-glucosamine:N-acetylmuramoyl-L-alanyl-D-glutamyl-meso-2,6-diaminopimelyl-D-alanyl-D-alanine-diphosphoundecaprenol 4-beta-N-acetylglucosaminlytransferase activity"/>
    <property type="evidence" value="ECO:0007669"/>
    <property type="project" value="RHEA"/>
</dbReference>
<dbReference type="GO" id="GO:0005886">
    <property type="term" value="C:plasma membrane"/>
    <property type="evidence" value="ECO:0007669"/>
    <property type="project" value="UniProtKB-SubCell"/>
</dbReference>
<evidence type="ECO:0000256" key="7">
    <source>
        <dbReference type="ARBA" id="ARBA00023136"/>
    </source>
</evidence>
<comment type="function">
    <text evidence="10">Cell wall formation. Catalyzes the transfer of a GlcNAc subunit on undecaprenyl-pyrophosphoryl-MurNAc-pentapeptide (lipid intermediate I) to form undecaprenyl-pyrophosphoryl-MurNAc-(pentapeptide)GlcNAc (lipid intermediate II).</text>
</comment>
<comment type="catalytic activity">
    <reaction evidence="10">
        <text>di-trans,octa-cis-undecaprenyl diphospho-N-acetyl-alpha-D-muramoyl-L-alanyl-D-glutamyl-meso-2,6-diaminopimeloyl-D-alanyl-D-alanine + UDP-N-acetyl-alpha-D-glucosamine = di-trans,octa-cis-undecaprenyl diphospho-[N-acetyl-alpha-D-glucosaminyl-(1-&gt;4)]-N-acetyl-alpha-D-muramoyl-L-alanyl-D-glutamyl-meso-2,6-diaminopimeloyl-D-alanyl-D-alanine + UDP + H(+)</text>
        <dbReference type="Rhea" id="RHEA:31227"/>
        <dbReference type="ChEBI" id="CHEBI:15378"/>
        <dbReference type="ChEBI" id="CHEBI:57705"/>
        <dbReference type="ChEBI" id="CHEBI:58223"/>
        <dbReference type="ChEBI" id="CHEBI:61387"/>
        <dbReference type="ChEBI" id="CHEBI:61388"/>
        <dbReference type="EC" id="2.4.1.227"/>
    </reaction>
</comment>
<keyword evidence="4 10" id="KW-0808">Transferase</keyword>
<dbReference type="GO" id="GO:0050511">
    <property type="term" value="F:undecaprenyldiphospho-muramoylpentapeptide beta-N-acetylglucosaminyltransferase activity"/>
    <property type="evidence" value="ECO:0007669"/>
    <property type="project" value="UniProtKB-UniRule"/>
</dbReference>
<dbReference type="GO" id="GO:0071555">
    <property type="term" value="P:cell wall organization"/>
    <property type="evidence" value="ECO:0007669"/>
    <property type="project" value="UniProtKB-KW"/>
</dbReference>
<dbReference type="InterPro" id="IPR006009">
    <property type="entry name" value="GlcNAc_MurG"/>
</dbReference>
<dbReference type="InterPro" id="IPR007235">
    <property type="entry name" value="Glyco_trans_28_C"/>
</dbReference>
<dbReference type="NCBIfam" id="TIGR01133">
    <property type="entry name" value="murG"/>
    <property type="match status" value="1"/>
</dbReference>
<dbReference type="PANTHER" id="PTHR21015:SF22">
    <property type="entry name" value="GLYCOSYLTRANSFERASE"/>
    <property type="match status" value="1"/>
</dbReference>
<feature type="binding site" evidence="10">
    <location>
        <position position="220"/>
    </location>
    <ligand>
        <name>UDP-N-acetyl-alpha-D-glucosamine</name>
        <dbReference type="ChEBI" id="CHEBI:57705"/>
    </ligand>
</feature>
<evidence type="ECO:0000256" key="9">
    <source>
        <dbReference type="ARBA" id="ARBA00023316"/>
    </source>
</evidence>
<evidence type="ECO:0000313" key="14">
    <source>
        <dbReference type="Proteomes" id="UP000199103"/>
    </source>
</evidence>
<evidence type="ECO:0000256" key="2">
    <source>
        <dbReference type="ARBA" id="ARBA00022618"/>
    </source>
</evidence>
<dbReference type="SUPFAM" id="SSF53756">
    <property type="entry name" value="UDP-Glycosyltransferase/glycogen phosphorylase"/>
    <property type="match status" value="1"/>
</dbReference>
<dbReference type="InterPro" id="IPR004276">
    <property type="entry name" value="GlycoTrans_28_N"/>
</dbReference>
<evidence type="ECO:0000256" key="5">
    <source>
        <dbReference type="ARBA" id="ARBA00022960"/>
    </source>
</evidence>
<evidence type="ECO:0000313" key="13">
    <source>
        <dbReference type="EMBL" id="SDS09839.1"/>
    </source>
</evidence>
<gene>
    <name evidence="10" type="primary">murG</name>
    <name evidence="13" type="ORF">SAMN04489812_0877</name>
</gene>
<dbReference type="HAMAP" id="MF_00033">
    <property type="entry name" value="MurG"/>
    <property type="match status" value="1"/>
</dbReference>
<dbReference type="AlphaFoldDB" id="A0A1H1PGR4"/>
<dbReference type="GO" id="GO:0008360">
    <property type="term" value="P:regulation of cell shape"/>
    <property type="evidence" value="ECO:0007669"/>
    <property type="project" value="UniProtKB-KW"/>
</dbReference>
<dbReference type="EC" id="2.4.1.227" evidence="10"/>
<dbReference type="RefSeq" id="WP_091520463.1">
    <property type="nucleotide sequence ID" value="NZ_LT629772.1"/>
</dbReference>
<protein>
    <recommendedName>
        <fullName evidence="10">UDP-N-acetylglucosamine--N-acetylmuramyl-(pentapeptide) pyrophosphoryl-undecaprenol N-acetylglucosamine transferase</fullName>
        <ecNumber evidence="10">2.4.1.227</ecNumber>
    </recommendedName>
    <alternativeName>
        <fullName evidence="10">Undecaprenyl-PP-MurNAc-pentapeptide-UDPGlcNAc GlcNAc transferase</fullName>
    </alternativeName>
</protein>
<keyword evidence="9 10" id="KW-0961">Cell wall biogenesis/degradation</keyword>
<accession>A0A1H1PGR4</accession>
<feature type="binding site" evidence="10">
    <location>
        <position position="143"/>
    </location>
    <ligand>
        <name>UDP-N-acetyl-alpha-D-glucosamine</name>
        <dbReference type="ChEBI" id="CHEBI:57705"/>
    </ligand>
</feature>
<dbReference type="STRING" id="630515.SAMN04489812_0877"/>
<dbReference type="Pfam" id="PF04101">
    <property type="entry name" value="Glyco_tran_28_C"/>
    <property type="match status" value="1"/>
</dbReference>
<name>A0A1H1PGR4_9ACTN</name>
<evidence type="ECO:0000256" key="4">
    <source>
        <dbReference type="ARBA" id="ARBA00022679"/>
    </source>
</evidence>
<feature type="binding site" evidence="10">
    <location>
        <position position="319"/>
    </location>
    <ligand>
        <name>UDP-N-acetyl-alpha-D-glucosamine</name>
        <dbReference type="ChEBI" id="CHEBI:57705"/>
    </ligand>
</feature>
<feature type="domain" description="Glycosyltransferase family 28 N-terminal" evidence="11">
    <location>
        <begin position="22"/>
        <end position="161"/>
    </location>
</feature>
<reference evidence="13 14" key="1">
    <citation type="submission" date="2016-10" db="EMBL/GenBank/DDBJ databases">
        <authorList>
            <person name="de Groot N.N."/>
        </authorList>
    </citation>
    <scope>NUCLEOTIDE SEQUENCE [LARGE SCALE GENOMIC DNA]</scope>
    <source>
        <strain evidence="13 14">DSM 21800</strain>
    </source>
</reference>
<evidence type="ECO:0000256" key="3">
    <source>
        <dbReference type="ARBA" id="ARBA00022676"/>
    </source>
</evidence>
<proteinExistence type="inferred from homology"/>
<feature type="binding site" evidence="10">
    <location>
        <begin position="29"/>
        <end position="31"/>
    </location>
    <ligand>
        <name>UDP-N-acetyl-alpha-D-glucosamine</name>
        <dbReference type="ChEBI" id="CHEBI:57705"/>
    </ligand>
</feature>
<dbReference type="GO" id="GO:0005975">
    <property type="term" value="P:carbohydrate metabolic process"/>
    <property type="evidence" value="ECO:0007669"/>
    <property type="project" value="InterPro"/>
</dbReference>
<evidence type="ECO:0000256" key="10">
    <source>
        <dbReference type="HAMAP-Rule" id="MF_00033"/>
    </source>
</evidence>
<sequence length="397" mass="41096">MNDRTSGQSTARDHRVAGVHRVVLAGGGSAGHTSPLIATAEQLRILEPGITLTAIGTSRGLETTTVPAAGLPLELIPPVPMPRKPGADLAKLPFRLGASISAAAAILRKTDADVLLGFGGYVSTPAYLAARRLGIPIVIHEQNALPGLANRLAARFTRHVATSFPDTPLPHARWIGLPLRSAITELADADDQTRQRLKSEGRSALGLDPDMPTLLVTGGSQGALRINRAVVDARAGLLASGIQILHVLGGRNITDADVAITDPQTEARYLPVGFVERMELAYAAADLVLSRAGASSTLEQALLGLPSLLVPYAVGNGEQARNATSVVKAGGAKLLDDATLTGDILATEVPAILDDPAVRTAMSQAARSVASADAASALARLTLEVAASKQKTSGEQR</sequence>
<keyword evidence="2 10" id="KW-0132">Cell division</keyword>
<dbReference type="UniPathway" id="UPA00219"/>
<keyword evidence="14" id="KW-1185">Reference proteome</keyword>